<dbReference type="GO" id="GO:0016020">
    <property type="term" value="C:membrane"/>
    <property type="evidence" value="ECO:0007669"/>
    <property type="project" value="UniProtKB-SubCell"/>
</dbReference>
<accession>A0A2S4MKP8</accession>
<dbReference type="AlphaFoldDB" id="A0A2S4MKP8"/>
<feature type="transmembrane region" description="Helical" evidence="7">
    <location>
        <begin position="23"/>
        <end position="46"/>
    </location>
</feature>
<dbReference type="RefSeq" id="WP_425428259.1">
    <property type="nucleotide sequence ID" value="NZ_PQFZ01000002.1"/>
</dbReference>
<dbReference type="Pfam" id="PF07690">
    <property type="entry name" value="MFS_1"/>
    <property type="match status" value="1"/>
</dbReference>
<evidence type="ECO:0000313" key="8">
    <source>
        <dbReference type="EMBL" id="POR55251.1"/>
    </source>
</evidence>
<dbReference type="InterPro" id="IPR004752">
    <property type="entry name" value="AmpG_permease/AT-1"/>
</dbReference>
<dbReference type="InterPro" id="IPR014090">
    <property type="entry name" value="Siderophore_transpt_RhtX/FptX"/>
</dbReference>
<protein>
    <submittedName>
        <fullName evidence="8">PAT family beta-lactamase induction signal transducer AmpG</fullName>
    </submittedName>
</protein>
<dbReference type="GO" id="GO:0022857">
    <property type="term" value="F:transmembrane transporter activity"/>
    <property type="evidence" value="ECO:0007669"/>
    <property type="project" value="InterPro"/>
</dbReference>
<keyword evidence="6 7" id="KW-0472">Membrane</keyword>
<dbReference type="SUPFAM" id="SSF103473">
    <property type="entry name" value="MFS general substrate transporter"/>
    <property type="match status" value="1"/>
</dbReference>
<feature type="transmembrane region" description="Helical" evidence="7">
    <location>
        <begin position="183"/>
        <end position="202"/>
    </location>
</feature>
<evidence type="ECO:0000256" key="6">
    <source>
        <dbReference type="ARBA" id="ARBA00023136"/>
    </source>
</evidence>
<comment type="subcellular location">
    <subcellularLocation>
        <location evidence="1">Membrane</location>
        <topology evidence="1">Multi-pass membrane protein</topology>
    </subcellularLocation>
</comment>
<dbReference type="PANTHER" id="PTHR12778:SF10">
    <property type="entry name" value="MAJOR FACILITATOR SUPERFAMILY DOMAIN-CONTAINING PROTEIN 3"/>
    <property type="match status" value="1"/>
</dbReference>
<keyword evidence="4 7" id="KW-0812">Transmembrane</keyword>
<dbReference type="EMBL" id="PQFZ01000002">
    <property type="protein sequence ID" value="POR55251.1"/>
    <property type="molecule type" value="Genomic_DNA"/>
</dbReference>
<dbReference type="InterPro" id="IPR036259">
    <property type="entry name" value="MFS_trans_sf"/>
</dbReference>
<gene>
    <name evidence="8" type="ORF">CYD53_102136</name>
</gene>
<evidence type="ECO:0000256" key="3">
    <source>
        <dbReference type="ARBA" id="ARBA00022448"/>
    </source>
</evidence>
<dbReference type="NCBIfam" id="TIGR02718">
    <property type="entry name" value="sider_RhtX_FptX"/>
    <property type="match status" value="1"/>
</dbReference>
<evidence type="ECO:0000256" key="5">
    <source>
        <dbReference type="ARBA" id="ARBA00022989"/>
    </source>
</evidence>
<feature type="transmembrane region" description="Helical" evidence="7">
    <location>
        <begin position="261"/>
        <end position="284"/>
    </location>
</feature>
<sequence>MTVTSPASAAGLNGREPIGRYRLFGVLAGLYLAQSIPSYLFVAAIPPILREAGVSRTAIGYMSILLLPLVLKLFWAPWVDRVRPFARAHRAGWVLITQSATILAILALIPIGPTNIVGIVAVGFIASLLVSTQDIATDGYAAKYLPEADRAMGNAIQGGAIAFGVVIGGTLGLVLYHRIGWTGMLLVIAAVSLLPLAAAALMRESDAAAPALQKPSLRAFLRRPEARRILWIALIYRASEGLVKAMEGPYLVDAGIPLDQIGYLSGLSATTAGLAGSFIAAWLVKRRGLSFVLGLLGGMRTLCFLLFTCHAIGVVTGSWPLFGAAGFQTLIRYMEIVALYSLFMAVTTSDQPGTDFTILACAQLLVYLVGSMLAGKLADALGYGWLFAVATALSAFAVLATLRMLMLWRQSKSAGAGAS</sequence>
<keyword evidence="5 7" id="KW-1133">Transmembrane helix</keyword>
<feature type="transmembrane region" description="Helical" evidence="7">
    <location>
        <begin position="291"/>
        <end position="315"/>
    </location>
</feature>
<feature type="transmembrane region" description="Helical" evidence="7">
    <location>
        <begin position="58"/>
        <end position="79"/>
    </location>
</feature>
<keyword evidence="3" id="KW-0813">Transport</keyword>
<evidence type="ECO:0000256" key="2">
    <source>
        <dbReference type="ARBA" id="ARBA00008335"/>
    </source>
</evidence>
<feature type="transmembrane region" description="Helical" evidence="7">
    <location>
        <begin position="156"/>
        <end position="176"/>
    </location>
</feature>
<evidence type="ECO:0000313" key="9">
    <source>
        <dbReference type="Proteomes" id="UP000236919"/>
    </source>
</evidence>
<dbReference type="CDD" id="cd17485">
    <property type="entry name" value="MFS_MFSD3"/>
    <property type="match status" value="1"/>
</dbReference>
<dbReference type="Proteomes" id="UP000236919">
    <property type="component" value="Unassembled WGS sequence"/>
</dbReference>
<proteinExistence type="inferred from homology"/>
<comment type="similarity">
    <text evidence="2">Belongs to the major facilitator superfamily.</text>
</comment>
<dbReference type="Gene3D" id="1.20.1250.20">
    <property type="entry name" value="MFS general substrate transporter like domains"/>
    <property type="match status" value="1"/>
</dbReference>
<dbReference type="InterPro" id="IPR011701">
    <property type="entry name" value="MFS"/>
</dbReference>
<name>A0A2S4MKP8_9HYPH</name>
<feature type="transmembrane region" description="Helical" evidence="7">
    <location>
        <begin position="356"/>
        <end position="374"/>
    </location>
</feature>
<evidence type="ECO:0000256" key="1">
    <source>
        <dbReference type="ARBA" id="ARBA00004141"/>
    </source>
</evidence>
<feature type="transmembrane region" description="Helical" evidence="7">
    <location>
        <begin position="321"/>
        <end position="344"/>
    </location>
</feature>
<reference evidence="8 9" key="1">
    <citation type="submission" date="2018-01" db="EMBL/GenBank/DDBJ databases">
        <title>Genomic Encyclopedia of Type Strains, Phase III (KMG-III): the genomes of soil and plant-associated and newly described type strains.</title>
        <authorList>
            <person name="Whitman W."/>
        </authorList>
    </citation>
    <scope>NUCLEOTIDE SEQUENCE [LARGE SCALE GENOMIC DNA]</scope>
    <source>
        <strain evidence="8 9">1131</strain>
    </source>
</reference>
<dbReference type="PANTHER" id="PTHR12778">
    <property type="entry name" value="SOLUTE CARRIER FAMILY 33 ACETYL-COA TRANSPORTER -RELATED"/>
    <property type="match status" value="1"/>
</dbReference>
<organism evidence="8 9">
    <name type="scientific">Bosea psychrotolerans</name>
    <dbReference type="NCBI Taxonomy" id="1871628"/>
    <lineage>
        <taxon>Bacteria</taxon>
        <taxon>Pseudomonadati</taxon>
        <taxon>Pseudomonadota</taxon>
        <taxon>Alphaproteobacteria</taxon>
        <taxon>Hyphomicrobiales</taxon>
        <taxon>Boseaceae</taxon>
        <taxon>Bosea</taxon>
    </lineage>
</organism>
<feature type="transmembrane region" description="Helical" evidence="7">
    <location>
        <begin position="380"/>
        <end position="402"/>
    </location>
</feature>
<keyword evidence="9" id="KW-1185">Reference proteome</keyword>
<evidence type="ECO:0000256" key="7">
    <source>
        <dbReference type="SAM" id="Phobius"/>
    </source>
</evidence>
<comment type="caution">
    <text evidence="8">The sequence shown here is derived from an EMBL/GenBank/DDBJ whole genome shotgun (WGS) entry which is preliminary data.</text>
</comment>
<evidence type="ECO:0000256" key="4">
    <source>
        <dbReference type="ARBA" id="ARBA00022692"/>
    </source>
</evidence>